<evidence type="ECO:0000256" key="1">
    <source>
        <dbReference type="SAM" id="MobiDB-lite"/>
    </source>
</evidence>
<dbReference type="RefSeq" id="WP_123256057.1">
    <property type="nucleotide sequence ID" value="NZ_RBED01000114.1"/>
</dbReference>
<sequence>MAASKVKNDTIGRDDCLDDPEAVKTLFDTDPGALLAAGRSMTPPAREQAACHVINHLRYARISLRAEHAPVLADLITELPLREQVEAWALILGGGGRLPAEVGHAIDRCVSAYFARMVEDHKVPFCDEAIQLVRDVPACKRWAALLRVAPTGQQGSIENALKAFSAEDYSVASLVAFDVLAFKGPRSPEGLSVLCRLSAVGGVTPPVRALRYIRAGFRYALHRQRHSVLIWAFDQVLQSGDFQSPLPDRLADGLWTLLTNERKGTCADALQTEAGTALDWLAGAAPEQFRVLMGTARGIYGKASVRWLAKITRAVNTQQTPGAAGSLSIPENHADQYPNGGNHIYRGNHEGYSYGNGADRPGADVHGSVRRVRGKAREPFWS</sequence>
<feature type="region of interest" description="Disordered" evidence="1">
    <location>
        <begin position="319"/>
        <end position="382"/>
    </location>
</feature>
<dbReference type="EMBL" id="RBED01000114">
    <property type="protein sequence ID" value="RNL52061.1"/>
    <property type="molecule type" value="Genomic_DNA"/>
</dbReference>
<dbReference type="AlphaFoldDB" id="A0A3N0BSK8"/>
<gene>
    <name evidence="2" type="ORF">D7003_14130</name>
</gene>
<comment type="caution">
    <text evidence="2">The sequence shown here is derived from an EMBL/GenBank/DDBJ whole genome shotgun (WGS) entry which is preliminary data.</text>
</comment>
<accession>A0A3N0BSK8</accession>
<organism evidence="2 3">
    <name type="scientific">Arthrobacter oryzae</name>
    <dbReference type="NCBI Taxonomy" id="409290"/>
    <lineage>
        <taxon>Bacteria</taxon>
        <taxon>Bacillati</taxon>
        <taxon>Actinomycetota</taxon>
        <taxon>Actinomycetes</taxon>
        <taxon>Micrococcales</taxon>
        <taxon>Micrococcaceae</taxon>
        <taxon>Arthrobacter</taxon>
    </lineage>
</organism>
<proteinExistence type="predicted"/>
<name>A0A3N0BSK8_9MICC</name>
<evidence type="ECO:0000313" key="2">
    <source>
        <dbReference type="EMBL" id="RNL52061.1"/>
    </source>
</evidence>
<evidence type="ECO:0000313" key="3">
    <source>
        <dbReference type="Proteomes" id="UP000273807"/>
    </source>
</evidence>
<reference evidence="2 3" key="1">
    <citation type="submission" date="2018-10" db="EMBL/GenBank/DDBJ databases">
        <title>Genome sequencing of Arthrobacter oryzae TNB02.</title>
        <authorList>
            <person name="Cho Y.-J."/>
            <person name="Cho A."/>
            <person name="Kim O.-S."/>
        </authorList>
    </citation>
    <scope>NUCLEOTIDE SEQUENCE [LARGE SCALE GENOMIC DNA]</scope>
    <source>
        <strain evidence="2 3">TNB02</strain>
    </source>
</reference>
<dbReference type="Proteomes" id="UP000273807">
    <property type="component" value="Unassembled WGS sequence"/>
</dbReference>
<keyword evidence="3" id="KW-1185">Reference proteome</keyword>
<protein>
    <submittedName>
        <fullName evidence="2">Uncharacterized protein</fullName>
    </submittedName>
</protein>